<dbReference type="Proteomes" id="UP001157091">
    <property type="component" value="Unassembled WGS sequence"/>
</dbReference>
<evidence type="ECO:0000313" key="2">
    <source>
        <dbReference type="EMBL" id="GMA25497.1"/>
    </source>
</evidence>
<evidence type="ECO:0000256" key="1">
    <source>
        <dbReference type="SAM" id="MobiDB-lite"/>
    </source>
</evidence>
<evidence type="ECO:0000313" key="3">
    <source>
        <dbReference type="Proteomes" id="UP001157091"/>
    </source>
</evidence>
<dbReference type="EMBL" id="BSUK01000001">
    <property type="protein sequence ID" value="GMA25497.1"/>
    <property type="molecule type" value="Genomic_DNA"/>
</dbReference>
<sequence length="277" mass="29784">MRASPLVGVLVGHGDRHGRDDDRAGAAVGPLRHDPPEPGRGHVGVHEQRLQRSGRRELEVAEELDRAAQLGRPGREHLVDGRAPALAHDAGQVRGRLRIARASHAEQPVEQLGSAVEVGLVVAQVGERVGRGLGPQVVELRAEPPETGTLQPAQRLHASGPTGGREPVGHRRGRLAQGGVELAVTERIVHGELLRDGPGGPGLRVEHRVDGREQARVECPHRLTPLHGHRVGERVCEHGTHPLVEPAEELRVTQQLHRTGERAPSGVRCMSVSDASR</sequence>
<gene>
    <name evidence="2" type="ORF">GCM10025864_32560</name>
</gene>
<comment type="caution">
    <text evidence="2">The sequence shown here is derived from an EMBL/GenBank/DDBJ whole genome shotgun (WGS) entry which is preliminary data.</text>
</comment>
<protein>
    <submittedName>
        <fullName evidence="2">Uncharacterized protein</fullName>
    </submittedName>
</protein>
<feature type="compositionally biased region" description="Basic and acidic residues" evidence="1">
    <location>
        <begin position="13"/>
        <end position="24"/>
    </location>
</feature>
<feature type="region of interest" description="Disordered" evidence="1">
    <location>
        <begin position="1"/>
        <end position="58"/>
    </location>
</feature>
<organism evidence="2 3">
    <name type="scientific">Luteimicrobium album</name>
    <dbReference type="NCBI Taxonomy" id="1054550"/>
    <lineage>
        <taxon>Bacteria</taxon>
        <taxon>Bacillati</taxon>
        <taxon>Actinomycetota</taxon>
        <taxon>Actinomycetes</taxon>
        <taxon>Micrococcales</taxon>
        <taxon>Luteimicrobium</taxon>
    </lineage>
</organism>
<keyword evidence="3" id="KW-1185">Reference proteome</keyword>
<reference evidence="3" key="1">
    <citation type="journal article" date="2019" name="Int. J. Syst. Evol. Microbiol.">
        <title>The Global Catalogue of Microorganisms (GCM) 10K type strain sequencing project: providing services to taxonomists for standard genome sequencing and annotation.</title>
        <authorList>
            <consortium name="The Broad Institute Genomics Platform"/>
            <consortium name="The Broad Institute Genome Sequencing Center for Infectious Disease"/>
            <person name="Wu L."/>
            <person name="Ma J."/>
        </authorList>
    </citation>
    <scope>NUCLEOTIDE SEQUENCE [LARGE SCALE GENOMIC DNA]</scope>
    <source>
        <strain evidence="3">NBRC 106348</strain>
    </source>
</reference>
<feature type="compositionally biased region" description="Basic and acidic residues" evidence="1">
    <location>
        <begin position="31"/>
        <end position="58"/>
    </location>
</feature>
<accession>A0ABQ6I4D5</accession>
<proteinExistence type="predicted"/>
<feature type="region of interest" description="Disordered" evidence="1">
    <location>
        <begin position="145"/>
        <end position="171"/>
    </location>
</feature>
<name>A0ABQ6I4D5_9MICO</name>